<dbReference type="CDD" id="cd06171">
    <property type="entry name" value="Sigma70_r4"/>
    <property type="match status" value="1"/>
</dbReference>
<dbReference type="Pfam" id="PF08281">
    <property type="entry name" value="Sigma70_r4_2"/>
    <property type="match status" value="1"/>
</dbReference>
<gene>
    <name evidence="10" type="primary">sigK</name>
    <name evidence="10" type="ORF">NIG5292_01397</name>
</gene>
<dbReference type="OrthoDB" id="9784272at2"/>
<evidence type="ECO:0000256" key="5">
    <source>
        <dbReference type="ARBA" id="ARBA00023163"/>
    </source>
</evidence>
<proteinExistence type="inferred from homology"/>
<keyword evidence="3 6" id="KW-0731">Sigma factor</keyword>
<dbReference type="Pfam" id="PF04542">
    <property type="entry name" value="Sigma70_r2"/>
    <property type="match status" value="1"/>
</dbReference>
<dbReference type="GO" id="GO:0003677">
    <property type="term" value="F:DNA binding"/>
    <property type="evidence" value="ECO:0007669"/>
    <property type="project" value="UniProtKB-KW"/>
</dbReference>
<dbReference type="PANTHER" id="PTHR43133:SF62">
    <property type="entry name" value="RNA POLYMERASE SIGMA FACTOR SIGZ"/>
    <property type="match status" value="1"/>
</dbReference>
<organism evidence="10 11">
    <name type="scientific">Nereida ignava</name>
    <dbReference type="NCBI Taxonomy" id="282199"/>
    <lineage>
        <taxon>Bacteria</taxon>
        <taxon>Pseudomonadati</taxon>
        <taxon>Pseudomonadota</taxon>
        <taxon>Alphaproteobacteria</taxon>
        <taxon>Rhodobacterales</taxon>
        <taxon>Roseobacteraceae</taxon>
        <taxon>Nereida</taxon>
    </lineage>
</organism>
<feature type="domain" description="RNA polymerase sigma-70 region 2" evidence="8">
    <location>
        <begin position="29"/>
        <end position="97"/>
    </location>
</feature>
<dbReference type="InterPro" id="IPR000838">
    <property type="entry name" value="RNA_pol_sigma70_ECF_CS"/>
</dbReference>
<dbReference type="InterPro" id="IPR007627">
    <property type="entry name" value="RNA_pol_sigma70_r2"/>
</dbReference>
<dbReference type="Gene3D" id="1.10.1740.10">
    <property type="match status" value="1"/>
</dbReference>
<evidence type="ECO:0000256" key="2">
    <source>
        <dbReference type="ARBA" id="ARBA00023015"/>
    </source>
</evidence>
<dbReference type="RefSeq" id="WP_143081997.1">
    <property type="nucleotide sequence ID" value="NZ_CAXIAP010000015.1"/>
</dbReference>
<evidence type="ECO:0000313" key="10">
    <source>
        <dbReference type="EMBL" id="CRK75353.1"/>
    </source>
</evidence>
<dbReference type="SUPFAM" id="SSF88659">
    <property type="entry name" value="Sigma3 and sigma4 domains of RNA polymerase sigma factors"/>
    <property type="match status" value="1"/>
</dbReference>
<dbReference type="InterPro" id="IPR036388">
    <property type="entry name" value="WH-like_DNA-bd_sf"/>
</dbReference>
<dbReference type="Proteomes" id="UP000048949">
    <property type="component" value="Unassembled WGS sequence"/>
</dbReference>
<dbReference type="STRING" id="282199.GCA_001049735_01396"/>
<dbReference type="GO" id="GO:0016987">
    <property type="term" value="F:sigma factor activity"/>
    <property type="evidence" value="ECO:0007669"/>
    <property type="project" value="UniProtKB-KW"/>
</dbReference>
<feature type="domain" description="RNA polymerase sigma factor 70 region 4 type 2" evidence="9">
    <location>
        <begin position="125"/>
        <end position="176"/>
    </location>
</feature>
<evidence type="ECO:0000256" key="6">
    <source>
        <dbReference type="RuleBase" id="RU000716"/>
    </source>
</evidence>
<dbReference type="GO" id="GO:0006352">
    <property type="term" value="P:DNA-templated transcription initiation"/>
    <property type="evidence" value="ECO:0007669"/>
    <property type="project" value="InterPro"/>
</dbReference>
<dbReference type="EMBL" id="CVQV01000005">
    <property type="protein sequence ID" value="CRK75353.1"/>
    <property type="molecule type" value="Genomic_DNA"/>
</dbReference>
<keyword evidence="11" id="KW-1185">Reference proteome</keyword>
<dbReference type="PROSITE" id="PS01063">
    <property type="entry name" value="SIGMA70_ECF"/>
    <property type="match status" value="1"/>
</dbReference>
<reference evidence="10 11" key="1">
    <citation type="submission" date="2015-04" db="EMBL/GenBank/DDBJ databases">
        <authorList>
            <person name="Syromyatnikov M.Y."/>
            <person name="Popov V.N."/>
        </authorList>
    </citation>
    <scope>NUCLEOTIDE SEQUENCE [LARGE SCALE GENOMIC DNA]</scope>
    <source>
        <strain evidence="10 11">CECT 5292</strain>
    </source>
</reference>
<keyword evidence="5 6" id="KW-0804">Transcription</keyword>
<protein>
    <recommendedName>
        <fullName evidence="6">RNA polymerase sigma factor</fullName>
    </recommendedName>
</protein>
<evidence type="ECO:0000256" key="7">
    <source>
        <dbReference type="SAM" id="MobiDB-lite"/>
    </source>
</evidence>
<keyword evidence="4 6" id="KW-0238">DNA-binding</keyword>
<evidence type="ECO:0000259" key="8">
    <source>
        <dbReference type="Pfam" id="PF04542"/>
    </source>
</evidence>
<dbReference type="AlphaFoldDB" id="A0A0U1NLH9"/>
<evidence type="ECO:0000256" key="4">
    <source>
        <dbReference type="ARBA" id="ARBA00023125"/>
    </source>
</evidence>
<dbReference type="NCBIfam" id="TIGR02937">
    <property type="entry name" value="sigma70-ECF"/>
    <property type="match status" value="1"/>
</dbReference>
<dbReference type="InterPro" id="IPR039425">
    <property type="entry name" value="RNA_pol_sigma-70-like"/>
</dbReference>
<evidence type="ECO:0000259" key="9">
    <source>
        <dbReference type="Pfam" id="PF08281"/>
    </source>
</evidence>
<sequence>MTTTQERTAWVAEMDRIKTLRDQAAFADLFDYFAPRLKGFLMRGGTSEALAEEIAQEVMAIVWTKADMFDASRASVSTWIFTIARNRKIDVLRKTQRPEPEDLSWGPEAEPDQADQLSAQQEQSQLKTAMSQLPQKQRELVERAYFGDQSHSQIASETGLPLGTIKSRIRLALDRLRHAMDGN</sequence>
<dbReference type="InterPro" id="IPR013325">
    <property type="entry name" value="RNA_pol_sigma_r2"/>
</dbReference>
<dbReference type="InterPro" id="IPR013324">
    <property type="entry name" value="RNA_pol_sigma_r3/r4-like"/>
</dbReference>
<dbReference type="SUPFAM" id="SSF88946">
    <property type="entry name" value="Sigma2 domain of RNA polymerase sigma factors"/>
    <property type="match status" value="1"/>
</dbReference>
<evidence type="ECO:0000256" key="1">
    <source>
        <dbReference type="ARBA" id="ARBA00010641"/>
    </source>
</evidence>
<keyword evidence="2 6" id="KW-0805">Transcription regulation</keyword>
<evidence type="ECO:0000256" key="3">
    <source>
        <dbReference type="ARBA" id="ARBA00023082"/>
    </source>
</evidence>
<accession>A0A0U1NLH9</accession>
<comment type="similarity">
    <text evidence="1 6">Belongs to the sigma-70 factor family. ECF subfamily.</text>
</comment>
<evidence type="ECO:0000313" key="11">
    <source>
        <dbReference type="Proteomes" id="UP000048949"/>
    </source>
</evidence>
<name>A0A0U1NLH9_9RHOB</name>
<dbReference type="InterPro" id="IPR014284">
    <property type="entry name" value="RNA_pol_sigma-70_dom"/>
</dbReference>
<feature type="region of interest" description="Disordered" evidence="7">
    <location>
        <begin position="95"/>
        <end position="122"/>
    </location>
</feature>
<dbReference type="PANTHER" id="PTHR43133">
    <property type="entry name" value="RNA POLYMERASE ECF-TYPE SIGMA FACTO"/>
    <property type="match status" value="1"/>
</dbReference>
<dbReference type="InterPro" id="IPR013249">
    <property type="entry name" value="RNA_pol_sigma70_r4_t2"/>
</dbReference>
<dbReference type="Gene3D" id="1.10.10.10">
    <property type="entry name" value="Winged helix-like DNA-binding domain superfamily/Winged helix DNA-binding domain"/>
    <property type="match status" value="1"/>
</dbReference>